<dbReference type="PANTHER" id="PTHR30289">
    <property type="entry name" value="UNCHARACTERIZED PROTEIN YBCL-RELATED"/>
    <property type="match status" value="1"/>
</dbReference>
<protein>
    <recommendedName>
        <fullName evidence="3">PBP family phospholipid-binding protein</fullName>
    </recommendedName>
</protein>
<gene>
    <name evidence="1" type="ORF">DFR49_2208</name>
</gene>
<dbReference type="Proteomes" id="UP000266568">
    <property type="component" value="Unassembled WGS sequence"/>
</dbReference>
<dbReference type="RefSeq" id="WP_119035752.1">
    <property type="nucleotide sequence ID" value="NZ_QXDC01000003.1"/>
</dbReference>
<dbReference type="Pfam" id="PF01161">
    <property type="entry name" value="PBP"/>
    <property type="match status" value="1"/>
</dbReference>
<dbReference type="InterPro" id="IPR036610">
    <property type="entry name" value="PEBP-like_sf"/>
</dbReference>
<comment type="caution">
    <text evidence="1">The sequence shown here is derived from an EMBL/GenBank/DDBJ whole genome shotgun (WGS) entry which is preliminary data.</text>
</comment>
<dbReference type="NCBIfam" id="TIGR00481">
    <property type="entry name" value="YbhB/YbcL family Raf kinase inhibitor-like protein"/>
    <property type="match status" value="1"/>
</dbReference>
<dbReference type="PANTHER" id="PTHR30289:SF1">
    <property type="entry name" value="PEBP (PHOSPHATIDYLETHANOLAMINE-BINDING PROTEIN) FAMILY PROTEIN"/>
    <property type="match status" value="1"/>
</dbReference>
<dbReference type="OrthoDB" id="9797506at2"/>
<dbReference type="EMBL" id="QXDC01000003">
    <property type="protein sequence ID" value="RIA43974.1"/>
    <property type="molecule type" value="Genomic_DNA"/>
</dbReference>
<reference evidence="1 2" key="1">
    <citation type="submission" date="2018-08" db="EMBL/GenBank/DDBJ databases">
        <title>Genomic Encyclopedia of Type Strains, Phase IV (KMG-IV): sequencing the most valuable type-strain genomes for metagenomic binning, comparative biology and taxonomic classification.</title>
        <authorList>
            <person name="Goeker M."/>
        </authorList>
    </citation>
    <scope>NUCLEOTIDE SEQUENCE [LARGE SCALE GENOMIC DNA]</scope>
    <source>
        <strain evidence="1 2">DSM 25527</strain>
    </source>
</reference>
<name>A0A397PCT6_9SPHN</name>
<evidence type="ECO:0000313" key="2">
    <source>
        <dbReference type="Proteomes" id="UP000266568"/>
    </source>
</evidence>
<evidence type="ECO:0000313" key="1">
    <source>
        <dbReference type="EMBL" id="RIA43974.1"/>
    </source>
</evidence>
<evidence type="ECO:0008006" key="3">
    <source>
        <dbReference type="Google" id="ProtNLM"/>
    </source>
</evidence>
<dbReference type="AlphaFoldDB" id="A0A397PCT6"/>
<sequence>MLEHIPRWLGTAMRGMRAGADKLAIVQLTNGIEVGTIDLMSPAFANEGRLPPRFTADGAGLSPPLVWGTLPPKTAAIALIVEDADAPTPAPLVHAIVWDLPPDEHRIAEGAIAADGAGEADGRDVGRHSFFGEGWLPPDPPTGHGEHRYAFQLFALDDDTPDPGETPRRAALVKAMRGHVLAAGLLIGTYSRGDTKPAGKARTAAALRTAGGI</sequence>
<dbReference type="Gene3D" id="3.90.280.10">
    <property type="entry name" value="PEBP-like"/>
    <property type="match status" value="1"/>
</dbReference>
<dbReference type="InterPro" id="IPR005247">
    <property type="entry name" value="YbhB_YbcL/LppC-like"/>
</dbReference>
<keyword evidence="2" id="KW-1185">Reference proteome</keyword>
<dbReference type="InterPro" id="IPR008914">
    <property type="entry name" value="PEBP"/>
</dbReference>
<accession>A0A397PCT6</accession>
<proteinExistence type="predicted"/>
<dbReference type="CDD" id="cd00865">
    <property type="entry name" value="PEBP_bact_arch"/>
    <property type="match status" value="1"/>
</dbReference>
<dbReference type="SUPFAM" id="SSF49777">
    <property type="entry name" value="PEBP-like"/>
    <property type="match status" value="1"/>
</dbReference>
<organism evidence="1 2">
    <name type="scientific">Hephaestia caeni</name>
    <dbReference type="NCBI Taxonomy" id="645617"/>
    <lineage>
        <taxon>Bacteria</taxon>
        <taxon>Pseudomonadati</taxon>
        <taxon>Pseudomonadota</taxon>
        <taxon>Alphaproteobacteria</taxon>
        <taxon>Sphingomonadales</taxon>
        <taxon>Sphingomonadaceae</taxon>
        <taxon>Hephaestia</taxon>
    </lineage>
</organism>